<dbReference type="Proteomes" id="UP000179807">
    <property type="component" value="Unassembled WGS sequence"/>
</dbReference>
<dbReference type="CDD" id="cd00590">
    <property type="entry name" value="RRM_SF"/>
    <property type="match status" value="1"/>
</dbReference>
<dbReference type="SUPFAM" id="SSF54928">
    <property type="entry name" value="RNA-binding domain, RBD"/>
    <property type="match status" value="1"/>
</dbReference>
<dbReference type="InterPro" id="IPR012677">
    <property type="entry name" value="Nucleotide-bd_a/b_plait_sf"/>
</dbReference>
<evidence type="ECO:0000313" key="1">
    <source>
        <dbReference type="EMBL" id="OHS99704.1"/>
    </source>
</evidence>
<reference evidence="1" key="1">
    <citation type="submission" date="2016-10" db="EMBL/GenBank/DDBJ databases">
        <authorList>
            <person name="Benchimol M."/>
            <person name="Almeida L.G."/>
            <person name="Vasconcelos A.T."/>
            <person name="Perreira-Neves A."/>
            <person name="Rosa I.A."/>
            <person name="Tasca T."/>
            <person name="Bogo M.R."/>
            <person name="de Souza W."/>
        </authorList>
    </citation>
    <scope>NUCLEOTIDE SEQUENCE [LARGE SCALE GENOMIC DNA]</scope>
    <source>
        <strain evidence="1">K</strain>
    </source>
</reference>
<name>A0A1J4JKP7_9EUKA</name>
<evidence type="ECO:0008006" key="3">
    <source>
        <dbReference type="Google" id="ProtNLM"/>
    </source>
</evidence>
<dbReference type="GeneID" id="94844004"/>
<dbReference type="InterPro" id="IPR035979">
    <property type="entry name" value="RBD_domain_sf"/>
</dbReference>
<dbReference type="VEuPathDB" id="TrichDB:TRFO_33829"/>
<dbReference type="AlphaFoldDB" id="A0A1J4JKP7"/>
<proteinExistence type="predicted"/>
<organism evidence="1 2">
    <name type="scientific">Tritrichomonas foetus</name>
    <dbReference type="NCBI Taxonomy" id="1144522"/>
    <lineage>
        <taxon>Eukaryota</taxon>
        <taxon>Metamonada</taxon>
        <taxon>Parabasalia</taxon>
        <taxon>Tritrichomonadida</taxon>
        <taxon>Tritrichomonadidae</taxon>
        <taxon>Tritrichomonas</taxon>
    </lineage>
</organism>
<sequence length="252" mass="28359">MGKLLNITFFGGYKVVNKGVYSEIHGNSVDLSFFYHSLNPPDMSPEAVADYLGIPQNSVTVESLSTYPEFWCYVDENQTEAIIKKLQCAPVFDHFKPYSFATPSKNARKTNRKKKVKTLLSNNSLTITGFPKGICFTDIADVLTPFGNIKLLQFVLIDNEMQLRIAFMQKQSAEKAYHQLTEYKGNPLTVKYFTRTGKTVATESTSNLQVTPSQTSNRPLQETPLVQVTPILFTPPENETQKSTPFFESPAF</sequence>
<protein>
    <recommendedName>
        <fullName evidence="3">RRM domain-containing protein</fullName>
    </recommendedName>
</protein>
<accession>A0A1J4JKP7</accession>
<comment type="caution">
    <text evidence="1">The sequence shown here is derived from an EMBL/GenBank/DDBJ whole genome shotgun (WGS) entry which is preliminary data.</text>
</comment>
<keyword evidence="2" id="KW-1185">Reference proteome</keyword>
<dbReference type="RefSeq" id="XP_068352841.1">
    <property type="nucleotide sequence ID" value="XM_068509300.1"/>
</dbReference>
<dbReference type="EMBL" id="MLAK01000992">
    <property type="protein sequence ID" value="OHS99704.1"/>
    <property type="molecule type" value="Genomic_DNA"/>
</dbReference>
<gene>
    <name evidence="1" type="ORF">TRFO_33829</name>
</gene>
<dbReference type="GO" id="GO:0003676">
    <property type="term" value="F:nucleic acid binding"/>
    <property type="evidence" value="ECO:0007669"/>
    <property type="project" value="InterPro"/>
</dbReference>
<evidence type="ECO:0000313" key="2">
    <source>
        <dbReference type="Proteomes" id="UP000179807"/>
    </source>
</evidence>
<dbReference type="Gene3D" id="3.30.70.330">
    <property type="match status" value="1"/>
</dbReference>